<protein>
    <submittedName>
        <fullName evidence="2">Uncharacterized protein</fullName>
    </submittedName>
</protein>
<dbReference type="Proteomes" id="UP000807342">
    <property type="component" value="Unassembled WGS sequence"/>
</dbReference>
<evidence type="ECO:0000313" key="3">
    <source>
        <dbReference type="Proteomes" id="UP000807342"/>
    </source>
</evidence>
<sequence length="337" mass="39023">MAKVASKKKHIPINISLFEEPGSPCMAKPLDVWRDALAAVDVAESRVVDHPDLQLFRGYAFPPPRLFCTPNDEYSLEMMLGWLVVRTSWMQTICQGRDTPLPNPHQWRNFLRDVARGLELIRPDTRKRAPSAAMTSQASPSTSRPLGRGAKSKEAAKDIFTIHVPSRRALQRIIWHDRTVWQRDSLDFPPLNRRLLVWDVQEHNFRLEFLTLDRCVLPDVWKSPVGAAIRHQKLDAMWPNNFILMDELPTDPSGLTAKDWKDRYRFIEAFRLIIMDWPGQIPEELSRFTCHQKVNGATAWDVSTLERIERLASKHYCQTFFDYFCRAPSVPHVLPTM</sequence>
<evidence type="ECO:0000313" key="2">
    <source>
        <dbReference type="EMBL" id="KAF9442096.1"/>
    </source>
</evidence>
<evidence type="ECO:0000256" key="1">
    <source>
        <dbReference type="SAM" id="MobiDB-lite"/>
    </source>
</evidence>
<accession>A0A9P5X3B1</accession>
<proteinExistence type="predicted"/>
<dbReference type="AlphaFoldDB" id="A0A9P5X3B1"/>
<reference evidence="2" key="1">
    <citation type="submission" date="2020-11" db="EMBL/GenBank/DDBJ databases">
        <authorList>
            <consortium name="DOE Joint Genome Institute"/>
            <person name="Ahrendt S."/>
            <person name="Riley R."/>
            <person name="Andreopoulos W."/>
            <person name="Labutti K."/>
            <person name="Pangilinan J."/>
            <person name="Ruiz-Duenas F.J."/>
            <person name="Barrasa J.M."/>
            <person name="Sanchez-Garcia M."/>
            <person name="Camarero S."/>
            <person name="Miyauchi S."/>
            <person name="Serrano A."/>
            <person name="Linde D."/>
            <person name="Babiker R."/>
            <person name="Drula E."/>
            <person name="Ayuso-Fernandez I."/>
            <person name="Pacheco R."/>
            <person name="Padilla G."/>
            <person name="Ferreira P."/>
            <person name="Barriuso J."/>
            <person name="Kellner H."/>
            <person name="Castanera R."/>
            <person name="Alfaro M."/>
            <person name="Ramirez L."/>
            <person name="Pisabarro A.G."/>
            <person name="Kuo A."/>
            <person name="Tritt A."/>
            <person name="Lipzen A."/>
            <person name="He G."/>
            <person name="Yan M."/>
            <person name="Ng V."/>
            <person name="Cullen D."/>
            <person name="Martin F."/>
            <person name="Rosso M.-N."/>
            <person name="Henrissat B."/>
            <person name="Hibbett D."/>
            <person name="Martinez A.T."/>
            <person name="Grigoriev I.V."/>
        </authorList>
    </citation>
    <scope>NUCLEOTIDE SEQUENCE</scope>
    <source>
        <strain evidence="2">MF-IS2</strain>
    </source>
</reference>
<gene>
    <name evidence="2" type="ORF">P691DRAFT_682204</name>
</gene>
<dbReference type="OrthoDB" id="2634326at2759"/>
<name>A0A9P5X3B1_9AGAR</name>
<organism evidence="2 3">
    <name type="scientific">Macrolepiota fuliginosa MF-IS2</name>
    <dbReference type="NCBI Taxonomy" id="1400762"/>
    <lineage>
        <taxon>Eukaryota</taxon>
        <taxon>Fungi</taxon>
        <taxon>Dikarya</taxon>
        <taxon>Basidiomycota</taxon>
        <taxon>Agaricomycotina</taxon>
        <taxon>Agaricomycetes</taxon>
        <taxon>Agaricomycetidae</taxon>
        <taxon>Agaricales</taxon>
        <taxon>Agaricineae</taxon>
        <taxon>Agaricaceae</taxon>
        <taxon>Macrolepiota</taxon>
    </lineage>
</organism>
<feature type="region of interest" description="Disordered" evidence="1">
    <location>
        <begin position="126"/>
        <end position="150"/>
    </location>
</feature>
<keyword evidence="3" id="KW-1185">Reference proteome</keyword>
<feature type="compositionally biased region" description="Polar residues" evidence="1">
    <location>
        <begin position="133"/>
        <end position="144"/>
    </location>
</feature>
<comment type="caution">
    <text evidence="2">The sequence shown here is derived from an EMBL/GenBank/DDBJ whole genome shotgun (WGS) entry which is preliminary data.</text>
</comment>
<dbReference type="EMBL" id="MU151704">
    <property type="protein sequence ID" value="KAF9442096.1"/>
    <property type="molecule type" value="Genomic_DNA"/>
</dbReference>